<dbReference type="Gene3D" id="1.10.287.4070">
    <property type="match status" value="1"/>
</dbReference>
<dbReference type="AlphaFoldDB" id="A0A9W4WNZ9"/>
<dbReference type="GO" id="GO:0030515">
    <property type="term" value="F:snoRNA binding"/>
    <property type="evidence" value="ECO:0007669"/>
    <property type="project" value="InterPro"/>
</dbReference>
<comment type="caution">
    <text evidence="2">The sequence shown here is derived from an EMBL/GenBank/DDBJ whole genome shotgun (WGS) entry which is preliminary data.</text>
</comment>
<sequence length="143" mass="16408">VKYVLFETAFGYALFERLQSEEIGEQIQESVEDLEFSEMNLPKPGKKSRYECGIRLHSDKLLSQVKDSELEKGQLGLGHSYSRAKVKFYVNRNGIRGIFPELIKIVSDNYQYAKLAKFIKNKSDLTEEGMDDLMEIIGDESKS</sequence>
<feature type="domain" description="Nucleolar protein 58/56 N-terminal" evidence="1">
    <location>
        <begin position="3"/>
        <end position="34"/>
    </location>
</feature>
<dbReference type="Pfam" id="PF08156">
    <property type="entry name" value="NOP5NT"/>
    <property type="match status" value="1"/>
</dbReference>
<dbReference type="GO" id="GO:0032040">
    <property type="term" value="C:small-subunit processome"/>
    <property type="evidence" value="ECO:0007669"/>
    <property type="project" value="InterPro"/>
</dbReference>
<dbReference type="InterPro" id="IPR036070">
    <property type="entry name" value="Nop_dom_sf"/>
</dbReference>
<dbReference type="InterPro" id="IPR045056">
    <property type="entry name" value="Nop56/Nop58"/>
</dbReference>
<keyword evidence="3" id="KW-1185">Reference proteome</keyword>
<reference evidence="2" key="1">
    <citation type="submission" date="2022-08" db="EMBL/GenBank/DDBJ databases">
        <authorList>
            <person name="Kallberg Y."/>
            <person name="Tangrot J."/>
            <person name="Rosling A."/>
        </authorList>
    </citation>
    <scope>NUCLEOTIDE SEQUENCE</scope>
    <source>
        <strain evidence="2">Wild A</strain>
    </source>
</reference>
<dbReference type="InterPro" id="IPR012974">
    <property type="entry name" value="NOP58/56_N"/>
</dbReference>
<dbReference type="OrthoDB" id="1689449at2759"/>
<evidence type="ECO:0000313" key="3">
    <source>
        <dbReference type="Proteomes" id="UP001153678"/>
    </source>
</evidence>
<feature type="non-terminal residue" evidence="2">
    <location>
        <position position="143"/>
    </location>
</feature>
<dbReference type="GO" id="GO:0031428">
    <property type="term" value="C:box C/D methylation guide snoRNP complex"/>
    <property type="evidence" value="ECO:0007669"/>
    <property type="project" value="InterPro"/>
</dbReference>
<proteinExistence type="predicted"/>
<dbReference type="Proteomes" id="UP001153678">
    <property type="component" value="Unassembled WGS sequence"/>
</dbReference>
<dbReference type="PANTHER" id="PTHR10894">
    <property type="entry name" value="NUCLEOLAR PROTEIN 5 NUCLEOLAR PROTEIN NOP5 NOP58"/>
    <property type="match status" value="1"/>
</dbReference>
<protein>
    <submittedName>
        <fullName evidence="2">3193_t:CDS:1</fullName>
    </submittedName>
</protein>
<dbReference type="PANTHER" id="PTHR10894:SF0">
    <property type="entry name" value="NUCLEOLAR PROTEIN 56"/>
    <property type="match status" value="1"/>
</dbReference>
<accession>A0A9W4WNZ9</accession>
<evidence type="ECO:0000259" key="1">
    <source>
        <dbReference type="Pfam" id="PF08156"/>
    </source>
</evidence>
<gene>
    <name evidence="2" type="ORF">FWILDA_LOCUS7443</name>
</gene>
<dbReference type="SUPFAM" id="SSF89124">
    <property type="entry name" value="Nop domain"/>
    <property type="match status" value="1"/>
</dbReference>
<evidence type="ECO:0000313" key="2">
    <source>
        <dbReference type="EMBL" id="CAI2176146.1"/>
    </source>
</evidence>
<name>A0A9W4WNZ9_9GLOM</name>
<dbReference type="EMBL" id="CAMKVN010001462">
    <property type="protein sequence ID" value="CAI2176146.1"/>
    <property type="molecule type" value="Genomic_DNA"/>
</dbReference>
<organism evidence="2 3">
    <name type="scientific">Funneliformis geosporum</name>
    <dbReference type="NCBI Taxonomy" id="1117311"/>
    <lineage>
        <taxon>Eukaryota</taxon>
        <taxon>Fungi</taxon>
        <taxon>Fungi incertae sedis</taxon>
        <taxon>Mucoromycota</taxon>
        <taxon>Glomeromycotina</taxon>
        <taxon>Glomeromycetes</taxon>
        <taxon>Glomerales</taxon>
        <taxon>Glomeraceae</taxon>
        <taxon>Funneliformis</taxon>
    </lineage>
</organism>